<keyword evidence="3" id="KW-1185">Reference proteome</keyword>
<feature type="domain" description="Hydantoinase A/oxoprolinase" evidence="1">
    <location>
        <begin position="62"/>
        <end position="309"/>
    </location>
</feature>
<dbReference type="AlphaFoldDB" id="A0A1Q2SPR3"/>
<dbReference type="GO" id="GO:0016787">
    <property type="term" value="F:hydrolase activity"/>
    <property type="evidence" value="ECO:0007669"/>
    <property type="project" value="InterPro"/>
</dbReference>
<dbReference type="InterPro" id="IPR002756">
    <property type="entry name" value="MfnF"/>
</dbReference>
<evidence type="ECO:0000313" key="3">
    <source>
        <dbReference type="Proteomes" id="UP000243679"/>
    </source>
</evidence>
<organism evidence="2 3">
    <name type="scientific">Candidatus Nitrosoglobus terrae</name>
    <dbReference type="NCBI Taxonomy" id="1630141"/>
    <lineage>
        <taxon>Bacteria</taxon>
        <taxon>Pseudomonadati</taxon>
        <taxon>Pseudomonadota</taxon>
        <taxon>Gammaproteobacteria</taxon>
        <taxon>Chromatiales</taxon>
        <taxon>Chromatiaceae</taxon>
        <taxon>Candidatus Nitrosoglobus</taxon>
    </lineage>
</organism>
<dbReference type="EMBL" id="AP014836">
    <property type="protein sequence ID" value="BAW81130.1"/>
    <property type="molecule type" value="Genomic_DNA"/>
</dbReference>
<dbReference type="Proteomes" id="UP000243679">
    <property type="component" value="Chromosome"/>
</dbReference>
<dbReference type="KEGG" id="ntt:TAO_1760"/>
<dbReference type="InterPro" id="IPR002821">
    <property type="entry name" value="Hydantoinase_A"/>
</dbReference>
<dbReference type="SUPFAM" id="SSF53067">
    <property type="entry name" value="Actin-like ATPase domain"/>
    <property type="match status" value="1"/>
</dbReference>
<dbReference type="Pfam" id="PF01968">
    <property type="entry name" value="Hydantoinase_A"/>
    <property type="match status" value="1"/>
</dbReference>
<protein>
    <submittedName>
        <fullName evidence="2">H4MPT-linked C1 transfer pathway protein</fullName>
    </submittedName>
</protein>
<accession>A0A1Q2SPR3</accession>
<dbReference type="Gene3D" id="3.30.420.190">
    <property type="entry name" value="conserved archaeal protein q6m145"/>
    <property type="match status" value="1"/>
</dbReference>
<proteinExistence type="predicted"/>
<sequence length="351" mass="38687">MPLTVISGWDIGGAHLKGALTNAQGQIIRCTQVCCPLWQGLDHLLQAFEHMKIQLGGIGDLVAITMTGELADIFKDRHQGVQLILECVEQFFSPMPVYVFAGTQGFIPLGHASKYIKSIASANYLATSQLAARHWDQGLIIDIGSTTSDLIPCKAGKPHPQGKNDHTRLISGELVYSGVIRTPLMAIVQQAPIEGRWVRLAAEHFATTADIYHLLGWLPKGVDLYPSADHQGKSPEDCARRLARMIGADSQQESFSSWRKLAFYFAEQQCQQLTQAIFQVLSRINLKPEAPIIGAGIGRFLAIECARRVHRPYVDFAEILKMSPHIPINADHAPAAAITQLAWEQLQNTHC</sequence>
<evidence type="ECO:0000313" key="2">
    <source>
        <dbReference type="EMBL" id="BAW81130.1"/>
    </source>
</evidence>
<dbReference type="NCBIfam" id="TIGR03123">
    <property type="entry name" value="one_C_unchar_1"/>
    <property type="match status" value="1"/>
</dbReference>
<dbReference type="RefSeq" id="WP_096527600.1">
    <property type="nucleotide sequence ID" value="NZ_AP014836.1"/>
</dbReference>
<gene>
    <name evidence="2" type="ORF">TAO_1760</name>
</gene>
<dbReference type="OrthoDB" id="1792672at2"/>
<evidence type="ECO:0000259" key="1">
    <source>
        <dbReference type="Pfam" id="PF01968"/>
    </source>
</evidence>
<dbReference type="Gene3D" id="3.30.420.40">
    <property type="match status" value="1"/>
</dbReference>
<name>A0A1Q2SPR3_9GAMM</name>
<reference evidence="2 3" key="1">
    <citation type="journal article" date="2017" name="ISME J.">
        <title>An acid-tolerant ammonia-oxidizing ?-proteobacterium from soil.</title>
        <authorList>
            <person name="Hayatsu M."/>
            <person name="Tago K."/>
            <person name="Uchiyama I."/>
            <person name="Toyoda A."/>
            <person name="Wang Y."/>
            <person name="Shimomura Y."/>
            <person name="Okubo T."/>
            <person name="Kurisu F."/>
            <person name="Hirono Y."/>
            <person name="Nonaka K."/>
            <person name="Akiyama H."/>
            <person name="Itoh T."/>
            <person name="Takami H."/>
        </authorList>
    </citation>
    <scope>NUCLEOTIDE SEQUENCE [LARGE SCALE GENOMIC DNA]</scope>
    <source>
        <strain evidence="2 3">TAO100</strain>
    </source>
</reference>
<dbReference type="InterPro" id="IPR043129">
    <property type="entry name" value="ATPase_NBD"/>
</dbReference>